<accession>A0A9N7M0R1</accession>
<feature type="domain" description="DUF7373" evidence="3">
    <location>
        <begin position="284"/>
        <end position="424"/>
    </location>
</feature>
<organism evidence="4 5">
    <name type="scientific">Mycobacterium pseudoshottsii</name>
    <dbReference type="NCBI Taxonomy" id="265949"/>
    <lineage>
        <taxon>Bacteria</taxon>
        <taxon>Bacillati</taxon>
        <taxon>Actinomycetota</taxon>
        <taxon>Actinomycetes</taxon>
        <taxon>Mycobacteriales</taxon>
        <taxon>Mycobacteriaceae</taxon>
        <taxon>Mycobacterium</taxon>
        <taxon>Mycobacterium ulcerans group</taxon>
    </lineage>
</organism>
<feature type="chain" id="PRO_5040288739" evidence="1">
    <location>
        <begin position="39"/>
        <end position="426"/>
    </location>
</feature>
<dbReference type="Pfam" id="PF24088">
    <property type="entry name" value="DUF7373"/>
    <property type="match status" value="1"/>
</dbReference>
<dbReference type="Proteomes" id="UP001058626">
    <property type="component" value="Plasmid pMUM005"/>
</dbReference>
<evidence type="ECO:0000256" key="1">
    <source>
        <dbReference type="SAM" id="SignalP"/>
    </source>
</evidence>
<evidence type="ECO:0000259" key="3">
    <source>
        <dbReference type="Pfam" id="PF24092"/>
    </source>
</evidence>
<dbReference type="Pfam" id="PF24092">
    <property type="entry name" value="DUF7373_C"/>
    <property type="match status" value="1"/>
</dbReference>
<keyword evidence="4" id="KW-0614">Plasmid</keyword>
<feature type="signal peptide" evidence="1">
    <location>
        <begin position="1"/>
        <end position="38"/>
    </location>
</feature>
<name>A0A9N7M0R1_9MYCO</name>
<protein>
    <submittedName>
        <fullName evidence="4">Uncharacterized protein</fullName>
    </submittedName>
</protein>
<evidence type="ECO:0000313" key="4">
    <source>
        <dbReference type="EMBL" id="BDN85379.1"/>
    </source>
</evidence>
<geneLocation type="plasmid" evidence="4 5">
    <name>pMUM005</name>
</geneLocation>
<feature type="domain" description="DUF7373" evidence="2">
    <location>
        <begin position="71"/>
        <end position="278"/>
    </location>
</feature>
<dbReference type="AlphaFoldDB" id="A0A9N7M0R1"/>
<dbReference type="InterPro" id="IPR056463">
    <property type="entry name" value="DUF7373_C"/>
</dbReference>
<keyword evidence="1" id="KW-0732">Signal</keyword>
<sequence length="426" mass="44464">MKVNNGPKPHSWRARNPFCLVAASVVVTCIAGCTSMVAGTAVKSGGPVPPEANVALLDPGNYPRKPRPPLGTVANENAGRRLEAVRMANAVVGPWEVDPALISVRGEQAPTTVLPTLGSLSVLVFGAALAADAARHDFLLGFTSGRASVPPPAGQPAPRNKPKILDNAVLRFASPADAAAAAAAMAGANLARPRADGHRARRLIIPGHSSTVANVAAVKQGFEAVAFTAHGPYVLYQFAGSKESADVVADLVGKTVELQGPLIDHFQPTPPDRLADLPADPTGLLARTVPTTDPDINRAAVYQPCAALHFMADPAAAEKMYADAGIQHVSVDRTTVLEAIDPTGAASAAQWLVRVDVPYLRYKTADGIVSGLPSARCFDRGSGQALADLRWLCIASVDRYAIKTTASQELDAHQIIASQYLMLTAA</sequence>
<dbReference type="InterPro" id="IPR055797">
    <property type="entry name" value="DUF7373"/>
</dbReference>
<evidence type="ECO:0000259" key="2">
    <source>
        <dbReference type="Pfam" id="PF24088"/>
    </source>
</evidence>
<keyword evidence="5" id="KW-1185">Reference proteome</keyword>
<gene>
    <name evidence="4" type="ORF">NJB1907Z4_P0310</name>
</gene>
<evidence type="ECO:0000313" key="5">
    <source>
        <dbReference type="Proteomes" id="UP001058626"/>
    </source>
</evidence>
<dbReference type="EMBL" id="AP026368">
    <property type="protein sequence ID" value="BDN85379.1"/>
    <property type="molecule type" value="Genomic_DNA"/>
</dbReference>
<reference evidence="4" key="1">
    <citation type="submission" date="2022-06" db="EMBL/GenBank/DDBJ databases">
        <title>Complete genome sequence of Mycobacterium pseudoshottsii NJB1907-Z4.</title>
        <authorList>
            <person name="Komine T."/>
            <person name="Fukano H."/>
            <person name="Wada S."/>
        </authorList>
    </citation>
    <scope>NUCLEOTIDE SEQUENCE</scope>
    <source>
        <strain evidence="4">NJB1907-Z4</strain>
        <plasmid evidence="4">pMUM005</plasmid>
    </source>
</reference>
<proteinExistence type="predicted"/>